<dbReference type="EMBL" id="JZKT01000007">
    <property type="protein sequence ID" value="KJX37933.1"/>
    <property type="molecule type" value="Genomic_DNA"/>
</dbReference>
<dbReference type="Pfam" id="PF07007">
    <property type="entry name" value="LprI"/>
    <property type="match status" value="1"/>
</dbReference>
<name>A0AAW3HJQ9_9ENTR</name>
<feature type="signal peptide" evidence="1">
    <location>
        <begin position="1"/>
        <end position="21"/>
    </location>
</feature>
<dbReference type="RefSeq" id="WP_032640191.1">
    <property type="nucleotide sequence ID" value="NZ_CP043318.1"/>
</dbReference>
<dbReference type="Proteomes" id="UP000033354">
    <property type="component" value="Unassembled WGS sequence"/>
</dbReference>
<accession>A0AAW3HJQ9</accession>
<organism evidence="3 4">
    <name type="scientific">Enterobacter chengduensis</name>
    <dbReference type="NCBI Taxonomy" id="2494701"/>
    <lineage>
        <taxon>Bacteria</taxon>
        <taxon>Pseudomonadati</taxon>
        <taxon>Pseudomonadota</taxon>
        <taxon>Gammaproteobacteria</taxon>
        <taxon>Enterobacterales</taxon>
        <taxon>Enterobacteriaceae</taxon>
        <taxon>Enterobacter</taxon>
        <taxon>Enterobacter cloacae complex</taxon>
    </lineage>
</organism>
<sequence length="280" mass="31081">MRATHSLIALSTLIFTLNANAGLFDSTPDFKCGREDAVFATQSKIRNDAVSKIQQAYLATPSRFYGKPLNDYISKVNQISLVLENVTTKPYKNDEMTRDCTAKVSLAVPADIMNYVASNPDKLTGLTNGGGKVLNNSVQWDNFVYSLSLADNGKDISVSYEYANRDYISESMAGVTVLALNKSELEKAELTNKLNNASMAYYESDRRLNELWKYLPDSVKAAMKKEQNIWINEKAKACGKITDASSITTPLATRTSIYTCQSKMTDDRFHYLGGDEEAGY</sequence>
<evidence type="ECO:0000313" key="4">
    <source>
        <dbReference type="Proteomes" id="UP000033354"/>
    </source>
</evidence>
<gene>
    <name evidence="3" type="ORF">SG71_05230</name>
</gene>
<evidence type="ECO:0000313" key="3">
    <source>
        <dbReference type="EMBL" id="KJX37933.1"/>
    </source>
</evidence>
<reference evidence="3 4" key="1">
    <citation type="submission" date="2015-02" db="EMBL/GenBank/DDBJ databases">
        <authorList>
            <person name="Adams M."/>
            <person name="Sutton G."/>
            <person name="Nelson K."/>
            <person name="Bonomo R."/>
            <person name="McCorrison J."/>
            <person name="Sanka R."/>
            <person name="Brinkac L."/>
            <person name="Nierman W."/>
        </authorList>
    </citation>
    <scope>NUCLEOTIDE SEQUENCE [LARGE SCALE GENOMIC DNA]</scope>
    <source>
        <strain evidence="3 4">CIDEIMsCOL9</strain>
    </source>
</reference>
<dbReference type="Gene3D" id="1.20.1270.180">
    <property type="match status" value="1"/>
</dbReference>
<evidence type="ECO:0000259" key="2">
    <source>
        <dbReference type="Pfam" id="PF07007"/>
    </source>
</evidence>
<feature type="domain" description="Lysozyme inhibitor LprI-like N-terminal" evidence="2">
    <location>
        <begin position="197"/>
        <end position="272"/>
    </location>
</feature>
<proteinExistence type="predicted"/>
<keyword evidence="1" id="KW-0732">Signal</keyword>
<dbReference type="AlphaFoldDB" id="A0AAW3HJQ9"/>
<comment type="caution">
    <text evidence="3">The sequence shown here is derived from an EMBL/GenBank/DDBJ whole genome shotgun (WGS) entry which is preliminary data.</text>
</comment>
<protein>
    <recommendedName>
        <fullName evidence="2">Lysozyme inhibitor LprI-like N-terminal domain-containing protein</fullName>
    </recommendedName>
</protein>
<keyword evidence="4" id="KW-1185">Reference proteome</keyword>
<evidence type="ECO:0000256" key="1">
    <source>
        <dbReference type="SAM" id="SignalP"/>
    </source>
</evidence>
<dbReference type="InterPro" id="IPR009739">
    <property type="entry name" value="LprI-like_N"/>
</dbReference>
<feature type="chain" id="PRO_5043800442" description="Lysozyme inhibitor LprI-like N-terminal domain-containing protein" evidence="1">
    <location>
        <begin position="22"/>
        <end position="280"/>
    </location>
</feature>
<dbReference type="GeneID" id="63142430"/>